<dbReference type="AlphaFoldDB" id="V6M1E4"/>
<dbReference type="InterPro" id="IPR014756">
    <property type="entry name" value="Ig_E-set"/>
</dbReference>
<dbReference type="InterPro" id="IPR013783">
    <property type="entry name" value="Ig-like_fold"/>
</dbReference>
<dbReference type="Proteomes" id="UP000018208">
    <property type="component" value="Unassembled WGS sequence"/>
</dbReference>
<evidence type="ECO:0000313" key="4">
    <source>
        <dbReference type="EMBL" id="KAH0576401.1"/>
    </source>
</evidence>
<reference evidence="4" key="2">
    <citation type="submission" date="2020-12" db="EMBL/GenBank/DDBJ databases">
        <title>New Spironucleus salmonicida genome in near-complete chromosomes.</title>
        <authorList>
            <person name="Xu F."/>
            <person name="Kurt Z."/>
            <person name="Jimenez-Gonzalez A."/>
            <person name="Astvaldsson A."/>
            <person name="Andersson J.O."/>
            <person name="Svard S.G."/>
        </authorList>
    </citation>
    <scope>NUCLEOTIDE SEQUENCE</scope>
    <source>
        <strain evidence="4">ATCC 50377</strain>
    </source>
</reference>
<dbReference type="InterPro" id="IPR050827">
    <property type="entry name" value="CRP1_MDG1_kinase"/>
</dbReference>
<evidence type="ECO:0000256" key="1">
    <source>
        <dbReference type="ARBA" id="ARBA00010926"/>
    </source>
</evidence>
<comment type="similarity">
    <text evidence="1">Belongs to the 5'-AMP-activated protein kinase beta subunit family.</text>
</comment>
<sequence length="89" mass="10685">MYDVHFVWRNQASSVFVAGEFNNWIPIPLLLVDYVWQLSISLNQGEYRYKYIVNGNWCIDYDQEVDNILGHQNNLIQIHPESPRRVFRK</sequence>
<keyword evidence="5" id="KW-1185">Reference proteome</keyword>
<dbReference type="Gene3D" id="2.60.40.10">
    <property type="entry name" value="Immunoglobulins"/>
    <property type="match status" value="1"/>
</dbReference>
<dbReference type="Pfam" id="PF16561">
    <property type="entry name" value="AMPK1_CBM"/>
    <property type="match status" value="1"/>
</dbReference>
<protein>
    <submittedName>
        <fullName evidence="3">Carbohydrate-binding module 48-containing protein</fullName>
    </submittedName>
</protein>
<organism evidence="3">
    <name type="scientific">Spironucleus salmonicida</name>
    <dbReference type="NCBI Taxonomy" id="348837"/>
    <lineage>
        <taxon>Eukaryota</taxon>
        <taxon>Metamonada</taxon>
        <taxon>Diplomonadida</taxon>
        <taxon>Hexamitidae</taxon>
        <taxon>Hexamitinae</taxon>
        <taxon>Spironucleus</taxon>
    </lineage>
</organism>
<gene>
    <name evidence="3" type="ORF">SS50377_12959</name>
    <name evidence="4" type="ORF">SS50377_21965</name>
</gene>
<proteinExistence type="inferred from homology"/>
<dbReference type="EMBL" id="KI546053">
    <property type="protein sequence ID" value="EST47004.1"/>
    <property type="molecule type" value="Genomic_DNA"/>
</dbReference>
<dbReference type="PANTHER" id="PTHR10343:SF84">
    <property type="entry name" value="5'-AMP-ACTIVATED PROTEIN KINASE SUBUNIT BETA-1"/>
    <property type="match status" value="1"/>
</dbReference>
<dbReference type="CDD" id="cd02859">
    <property type="entry name" value="E_set_AMPKbeta_like_N"/>
    <property type="match status" value="1"/>
</dbReference>
<dbReference type="InterPro" id="IPR032640">
    <property type="entry name" value="AMPK1_CBM"/>
</dbReference>
<dbReference type="VEuPathDB" id="GiardiaDB:SS50377_21965"/>
<reference evidence="3 4" key="1">
    <citation type="journal article" date="2014" name="PLoS Genet.">
        <title>The Genome of Spironucleus salmonicida Highlights a Fish Pathogen Adapted to Fluctuating Environments.</title>
        <authorList>
            <person name="Xu F."/>
            <person name="Jerlstrom-Hultqvist J."/>
            <person name="Einarsson E."/>
            <person name="Astvaldsson A."/>
            <person name="Svard S.G."/>
            <person name="Andersson J.O."/>
        </authorList>
    </citation>
    <scope>NUCLEOTIDE SEQUENCE</scope>
    <source>
        <strain evidence="4">ATCC 50377</strain>
    </source>
</reference>
<evidence type="ECO:0000313" key="3">
    <source>
        <dbReference type="EMBL" id="EST47004.1"/>
    </source>
</evidence>
<evidence type="ECO:0000313" key="5">
    <source>
        <dbReference type="Proteomes" id="UP000018208"/>
    </source>
</evidence>
<dbReference type="PANTHER" id="PTHR10343">
    <property type="entry name" value="5'-AMP-ACTIVATED PROTEIN KINASE , BETA SUBUNIT"/>
    <property type="match status" value="1"/>
</dbReference>
<dbReference type="OrthoDB" id="5873279at2759"/>
<feature type="domain" description="AMP-activated protein kinase glycogen-binding" evidence="2">
    <location>
        <begin position="3"/>
        <end position="81"/>
    </location>
</feature>
<name>V6M1E4_9EUKA</name>
<dbReference type="EMBL" id="AUWU02000002">
    <property type="protein sequence ID" value="KAH0576401.1"/>
    <property type="molecule type" value="Genomic_DNA"/>
</dbReference>
<accession>V6M1E4</accession>
<evidence type="ECO:0000259" key="2">
    <source>
        <dbReference type="Pfam" id="PF16561"/>
    </source>
</evidence>
<dbReference type="SUPFAM" id="SSF81296">
    <property type="entry name" value="E set domains"/>
    <property type="match status" value="1"/>
</dbReference>